<gene>
    <name evidence="5" type="ORF">BDU57DRAFT_466215</name>
</gene>
<dbReference type="EMBL" id="ML979132">
    <property type="protein sequence ID" value="KAF1921105.1"/>
    <property type="molecule type" value="Genomic_DNA"/>
</dbReference>
<dbReference type="Pfam" id="PF03985">
    <property type="entry name" value="Paf1"/>
    <property type="match status" value="1"/>
</dbReference>
<dbReference type="GO" id="GO:0006368">
    <property type="term" value="P:transcription elongation by RNA polymerase II"/>
    <property type="evidence" value="ECO:0007669"/>
    <property type="project" value="InterPro"/>
</dbReference>
<comment type="subcellular location">
    <subcellularLocation>
        <location evidence="1">Nucleus</location>
    </subcellularLocation>
</comment>
<dbReference type="InterPro" id="IPR007133">
    <property type="entry name" value="RNA_pol_II-assoc_Paf1"/>
</dbReference>
<evidence type="ECO:0000256" key="1">
    <source>
        <dbReference type="ARBA" id="ARBA00004123"/>
    </source>
</evidence>
<evidence type="ECO:0000256" key="3">
    <source>
        <dbReference type="ARBA" id="ARBA00023242"/>
    </source>
</evidence>
<dbReference type="OrthoDB" id="10260285at2759"/>
<dbReference type="Proteomes" id="UP000800096">
    <property type="component" value="Unassembled WGS sequence"/>
</dbReference>
<keyword evidence="6" id="KW-1185">Reference proteome</keyword>
<comment type="similarity">
    <text evidence="2">Belongs to the PAF1 family.</text>
</comment>
<sequence>MSGGRPVVHQDYIAKIRYSNALPPPPCPPKLLDIPNTGLSSGQYTSAGFASRLAREQPQNIEADAELGMPIDLVGIPKVFDGDESAIHAMPHPPPLSAADRALMRPPNALGKGTSSTATGISFLRRTEYSTSHTTGGMKFESSSSSNTMRIRKKRRGGDTSVDDPINIARHIVKAFNIAYPADAYNGQDSAENLRAAEATPEERAAWKAPKNPRNPSLRLLDSYPLLPDWDATPDTGAYMVFKYMAPPINNPLDPSYDPRLDVALLRPAGQTLKDQETYMQEREAHRSDPTASMPIPRYQFEFFLPPSRSKITGIKRNFTTNDPEDPAYVDFDTTEQDENGNIRKSFKFENIRTYETSAQVGDTVDNYGDVVALALHDPDRHKVDKLRQGTMQKAAYFYPVIQKTSIRPRRPGRVDMVDEEQRVDVIEAIGRDPAEEAEKREAFRKRAEGIEV</sequence>
<dbReference type="GO" id="GO:0016593">
    <property type="term" value="C:Cdc73/Paf1 complex"/>
    <property type="evidence" value="ECO:0007669"/>
    <property type="project" value="InterPro"/>
</dbReference>
<evidence type="ECO:0000313" key="5">
    <source>
        <dbReference type="EMBL" id="KAF1921105.1"/>
    </source>
</evidence>
<reference evidence="5" key="1">
    <citation type="journal article" date="2020" name="Stud. Mycol.">
        <title>101 Dothideomycetes genomes: a test case for predicting lifestyles and emergence of pathogens.</title>
        <authorList>
            <person name="Haridas S."/>
            <person name="Albert R."/>
            <person name="Binder M."/>
            <person name="Bloem J."/>
            <person name="Labutti K."/>
            <person name="Salamov A."/>
            <person name="Andreopoulos B."/>
            <person name="Baker S."/>
            <person name="Barry K."/>
            <person name="Bills G."/>
            <person name="Bluhm B."/>
            <person name="Cannon C."/>
            <person name="Castanera R."/>
            <person name="Culley D."/>
            <person name="Daum C."/>
            <person name="Ezra D."/>
            <person name="Gonzalez J."/>
            <person name="Henrissat B."/>
            <person name="Kuo A."/>
            <person name="Liang C."/>
            <person name="Lipzen A."/>
            <person name="Lutzoni F."/>
            <person name="Magnuson J."/>
            <person name="Mondo S."/>
            <person name="Nolan M."/>
            <person name="Ohm R."/>
            <person name="Pangilinan J."/>
            <person name="Park H.-J."/>
            <person name="Ramirez L."/>
            <person name="Alfaro M."/>
            <person name="Sun H."/>
            <person name="Tritt A."/>
            <person name="Yoshinaga Y."/>
            <person name="Zwiers L.-H."/>
            <person name="Turgeon B."/>
            <person name="Goodwin S."/>
            <person name="Spatafora J."/>
            <person name="Crous P."/>
            <person name="Grigoriev I."/>
        </authorList>
    </citation>
    <scope>NUCLEOTIDE SEQUENCE</scope>
    <source>
        <strain evidence="5">HMLAC05119</strain>
    </source>
</reference>
<organism evidence="5 6">
    <name type="scientific">Ampelomyces quisqualis</name>
    <name type="common">Powdery mildew agent</name>
    <dbReference type="NCBI Taxonomy" id="50730"/>
    <lineage>
        <taxon>Eukaryota</taxon>
        <taxon>Fungi</taxon>
        <taxon>Dikarya</taxon>
        <taxon>Ascomycota</taxon>
        <taxon>Pezizomycotina</taxon>
        <taxon>Dothideomycetes</taxon>
        <taxon>Pleosporomycetidae</taxon>
        <taxon>Pleosporales</taxon>
        <taxon>Pleosporineae</taxon>
        <taxon>Phaeosphaeriaceae</taxon>
        <taxon>Ampelomyces</taxon>
    </lineage>
</organism>
<dbReference type="GO" id="GO:0000993">
    <property type="term" value="F:RNA polymerase II complex binding"/>
    <property type="evidence" value="ECO:0007669"/>
    <property type="project" value="TreeGrafter"/>
</dbReference>
<evidence type="ECO:0000313" key="6">
    <source>
        <dbReference type="Proteomes" id="UP000800096"/>
    </source>
</evidence>
<dbReference type="AlphaFoldDB" id="A0A6A5QZ73"/>
<evidence type="ECO:0000256" key="2">
    <source>
        <dbReference type="ARBA" id="ARBA00007560"/>
    </source>
</evidence>
<evidence type="ECO:0000256" key="4">
    <source>
        <dbReference type="SAM" id="MobiDB-lite"/>
    </source>
</evidence>
<proteinExistence type="inferred from homology"/>
<protein>
    <submittedName>
        <fullName evidence="5">RNA polymerase II-associated</fullName>
    </submittedName>
</protein>
<feature type="compositionally biased region" description="Polar residues" evidence="4">
    <location>
        <begin position="132"/>
        <end position="149"/>
    </location>
</feature>
<dbReference type="PANTHER" id="PTHR23188:SF12">
    <property type="entry name" value="RNA POLYMERASE II-ASSOCIATED FACTOR 1 HOMOLOG"/>
    <property type="match status" value="1"/>
</dbReference>
<name>A0A6A5QZ73_AMPQU</name>
<accession>A0A6A5QZ73</accession>
<dbReference type="GO" id="GO:0003682">
    <property type="term" value="F:chromatin binding"/>
    <property type="evidence" value="ECO:0007669"/>
    <property type="project" value="TreeGrafter"/>
</dbReference>
<dbReference type="PANTHER" id="PTHR23188">
    <property type="entry name" value="RNA POLYMERASE II-ASSOCIATED FACTOR 1 HOMOLOG"/>
    <property type="match status" value="1"/>
</dbReference>
<feature type="region of interest" description="Disordered" evidence="4">
    <location>
        <begin position="132"/>
        <end position="163"/>
    </location>
</feature>
<keyword evidence="3" id="KW-0539">Nucleus</keyword>